<name>A0A8D8S9A8_9HEMI</name>
<evidence type="ECO:0000256" key="1">
    <source>
        <dbReference type="SAM" id="Phobius"/>
    </source>
</evidence>
<organism evidence="2">
    <name type="scientific">Cacopsylla melanoneura</name>
    <dbReference type="NCBI Taxonomy" id="428564"/>
    <lineage>
        <taxon>Eukaryota</taxon>
        <taxon>Metazoa</taxon>
        <taxon>Ecdysozoa</taxon>
        <taxon>Arthropoda</taxon>
        <taxon>Hexapoda</taxon>
        <taxon>Insecta</taxon>
        <taxon>Pterygota</taxon>
        <taxon>Neoptera</taxon>
        <taxon>Paraneoptera</taxon>
        <taxon>Hemiptera</taxon>
        <taxon>Sternorrhyncha</taxon>
        <taxon>Psylloidea</taxon>
        <taxon>Psyllidae</taxon>
        <taxon>Psyllinae</taxon>
        <taxon>Cacopsylla</taxon>
    </lineage>
</organism>
<accession>A0A8D8S9A8</accession>
<protein>
    <recommendedName>
        <fullName evidence="3">Transmembrane protein</fullName>
    </recommendedName>
</protein>
<dbReference type="AlphaFoldDB" id="A0A8D8S9A8"/>
<keyword evidence="1" id="KW-1133">Transmembrane helix</keyword>
<sequence>MNSQRVLLLFQRPLYRHSKIVPSISRLQFTFLHLKDFFALQLRNSSNPPSSVSSSSISSSVSFFFCFCFNFTSSVFISFTFSFFTSSSRTLQMCDKRNE</sequence>
<evidence type="ECO:0008006" key="3">
    <source>
        <dbReference type="Google" id="ProtNLM"/>
    </source>
</evidence>
<proteinExistence type="predicted"/>
<dbReference type="EMBL" id="HBUF01203779">
    <property type="protein sequence ID" value="CAG6662846.1"/>
    <property type="molecule type" value="Transcribed_RNA"/>
</dbReference>
<keyword evidence="1" id="KW-0472">Membrane</keyword>
<keyword evidence="1" id="KW-0812">Transmembrane</keyword>
<dbReference type="EMBL" id="HBUF01203777">
    <property type="protein sequence ID" value="CAG6662843.1"/>
    <property type="molecule type" value="Transcribed_RNA"/>
</dbReference>
<evidence type="ECO:0000313" key="2">
    <source>
        <dbReference type="EMBL" id="CAG6662846.1"/>
    </source>
</evidence>
<reference evidence="2" key="1">
    <citation type="submission" date="2021-05" db="EMBL/GenBank/DDBJ databases">
        <authorList>
            <person name="Alioto T."/>
            <person name="Alioto T."/>
            <person name="Gomez Garrido J."/>
        </authorList>
    </citation>
    <scope>NUCLEOTIDE SEQUENCE</scope>
</reference>
<feature type="transmembrane region" description="Helical" evidence="1">
    <location>
        <begin position="61"/>
        <end position="84"/>
    </location>
</feature>